<dbReference type="Proteomes" id="UP000499080">
    <property type="component" value="Unassembled WGS sequence"/>
</dbReference>
<dbReference type="EMBL" id="BGPR01001321">
    <property type="protein sequence ID" value="GBM51089.1"/>
    <property type="molecule type" value="Genomic_DNA"/>
</dbReference>
<keyword evidence="6 12" id="KW-0732">Signal</keyword>
<evidence type="ECO:0000256" key="4">
    <source>
        <dbReference type="ARBA" id="ARBA00022475"/>
    </source>
</evidence>
<evidence type="ECO:0000256" key="9">
    <source>
        <dbReference type="ARBA" id="ARBA00023136"/>
    </source>
</evidence>
<keyword evidence="5 11" id="KW-0812">Transmembrane</keyword>
<dbReference type="GO" id="GO:0015031">
    <property type="term" value="P:protein transport"/>
    <property type="evidence" value="ECO:0007669"/>
    <property type="project" value="UniProtKB-KW"/>
</dbReference>
<evidence type="ECO:0000256" key="2">
    <source>
        <dbReference type="ARBA" id="ARBA00021200"/>
    </source>
</evidence>
<dbReference type="Pfam" id="PF14828">
    <property type="entry name" value="Amnionless"/>
    <property type="match status" value="1"/>
</dbReference>
<keyword evidence="3" id="KW-0813">Transport</keyword>
<feature type="transmembrane region" description="Helical" evidence="11">
    <location>
        <begin position="368"/>
        <end position="390"/>
    </location>
</feature>
<accession>A0A4Y2GEF8</accession>
<keyword evidence="7" id="KW-0653">Protein transport</keyword>
<evidence type="ECO:0000256" key="7">
    <source>
        <dbReference type="ARBA" id="ARBA00022927"/>
    </source>
</evidence>
<evidence type="ECO:0000313" key="13">
    <source>
        <dbReference type="EMBL" id="GBM51089.1"/>
    </source>
</evidence>
<dbReference type="GO" id="GO:0006898">
    <property type="term" value="P:receptor-mediated endocytosis"/>
    <property type="evidence" value="ECO:0007669"/>
    <property type="project" value="TreeGrafter"/>
</dbReference>
<protein>
    <recommendedName>
        <fullName evidence="2">Protein amnionless</fullName>
    </recommendedName>
</protein>
<feature type="chain" id="PRO_5021354421" description="Protein amnionless" evidence="12">
    <location>
        <begin position="24"/>
        <end position="489"/>
    </location>
</feature>
<dbReference type="GO" id="GO:0016324">
    <property type="term" value="C:apical plasma membrane"/>
    <property type="evidence" value="ECO:0007669"/>
    <property type="project" value="TreeGrafter"/>
</dbReference>
<dbReference type="AlphaFoldDB" id="A0A4Y2GEF8"/>
<comment type="subcellular location">
    <subcellularLocation>
        <location evidence="1">Cell membrane</location>
        <topology evidence="1">Single-pass type I membrane protein</topology>
    </subcellularLocation>
</comment>
<dbReference type="PANTHER" id="PTHR14995">
    <property type="entry name" value="AMNIONLESS"/>
    <property type="match status" value="1"/>
</dbReference>
<keyword evidence="14" id="KW-1185">Reference proteome</keyword>
<evidence type="ECO:0000256" key="11">
    <source>
        <dbReference type="SAM" id="Phobius"/>
    </source>
</evidence>
<comment type="caution">
    <text evidence="13">The sequence shown here is derived from an EMBL/GenBank/DDBJ whole genome shotgun (WGS) entry which is preliminary data.</text>
</comment>
<evidence type="ECO:0000256" key="8">
    <source>
        <dbReference type="ARBA" id="ARBA00022989"/>
    </source>
</evidence>
<evidence type="ECO:0000256" key="10">
    <source>
        <dbReference type="SAM" id="MobiDB-lite"/>
    </source>
</evidence>
<dbReference type="PANTHER" id="PTHR14995:SF2">
    <property type="entry name" value="PROTEIN AMNIONLESS"/>
    <property type="match status" value="1"/>
</dbReference>
<gene>
    <name evidence="13" type="primary">Amn</name>
    <name evidence="13" type="ORF">AVEN_254633_1</name>
</gene>
<evidence type="ECO:0000313" key="14">
    <source>
        <dbReference type="Proteomes" id="UP000499080"/>
    </source>
</evidence>
<proteinExistence type="predicted"/>
<evidence type="ECO:0000256" key="5">
    <source>
        <dbReference type="ARBA" id="ARBA00022692"/>
    </source>
</evidence>
<name>A0A4Y2GEF8_ARAVE</name>
<keyword evidence="8 11" id="KW-1133">Transmembrane helix</keyword>
<sequence length="489" mass="54581">MTPKWLLSLAFVGICCSVRLSMGQDEKIWAANTNFNNPRNWREGRLPCPNDRVVFPASSSVLVFMPESFSVSEVVLPLNGELVFNECYFQRNWKTEIASCVGQDVLFQPSVESWYNPDNWNLTSTRMFPGSHPRRNKAVPHAYQVPCRWDRVQFPARSSFSVQGIEPPVSIASLQINNRIYSQVDLDSLLGTPTGKLLFRNNPSIQITNALCTDPKGCICGNEEDLIFSAVCKFKPCPNLMCLDPIEVAGHCCPICGAKLTAKYDSDFKMQRFLELHHNLLSNELFDQVDSFTSRISENEVQTVFVDYTSTNHVANKLAQLMYSIYKADVNSIRSYGISAIDFQKSEKFERQSPTTDQQASSSGMSPGGVAALVISIFICLGLGAALYVYRKRQLDGFSFARFDLRSEKIELELGTTPHDELEPGETPPPPPATSVSKDESKGFDNPIYGTSVTSEVRLMVFFGIVVHKDHESTDCNIISREVIEAAVA</sequence>
<feature type="signal peptide" evidence="12">
    <location>
        <begin position="1"/>
        <end position="23"/>
    </location>
</feature>
<dbReference type="GO" id="GO:0030139">
    <property type="term" value="C:endocytic vesicle"/>
    <property type="evidence" value="ECO:0007669"/>
    <property type="project" value="TreeGrafter"/>
</dbReference>
<reference evidence="13 14" key="1">
    <citation type="journal article" date="2019" name="Sci. Rep.">
        <title>Orb-weaving spider Araneus ventricosus genome elucidates the spidroin gene catalogue.</title>
        <authorList>
            <person name="Kono N."/>
            <person name="Nakamura H."/>
            <person name="Ohtoshi R."/>
            <person name="Moran D.A.P."/>
            <person name="Shinohara A."/>
            <person name="Yoshida Y."/>
            <person name="Fujiwara M."/>
            <person name="Mori M."/>
            <person name="Tomita M."/>
            <person name="Arakawa K."/>
        </authorList>
    </citation>
    <scope>NUCLEOTIDE SEQUENCE [LARGE SCALE GENOMIC DNA]</scope>
</reference>
<feature type="region of interest" description="Disordered" evidence="10">
    <location>
        <begin position="414"/>
        <end position="444"/>
    </location>
</feature>
<organism evidence="13 14">
    <name type="scientific">Araneus ventricosus</name>
    <name type="common">Orbweaver spider</name>
    <name type="synonym">Epeira ventricosa</name>
    <dbReference type="NCBI Taxonomy" id="182803"/>
    <lineage>
        <taxon>Eukaryota</taxon>
        <taxon>Metazoa</taxon>
        <taxon>Ecdysozoa</taxon>
        <taxon>Arthropoda</taxon>
        <taxon>Chelicerata</taxon>
        <taxon>Arachnida</taxon>
        <taxon>Araneae</taxon>
        <taxon>Araneomorphae</taxon>
        <taxon>Entelegynae</taxon>
        <taxon>Araneoidea</taxon>
        <taxon>Araneidae</taxon>
        <taxon>Araneus</taxon>
    </lineage>
</organism>
<evidence type="ECO:0000256" key="1">
    <source>
        <dbReference type="ARBA" id="ARBA00004251"/>
    </source>
</evidence>
<evidence type="ECO:0000256" key="3">
    <source>
        <dbReference type="ARBA" id="ARBA00022448"/>
    </source>
</evidence>
<keyword evidence="9 11" id="KW-0472">Membrane</keyword>
<evidence type="ECO:0000256" key="6">
    <source>
        <dbReference type="ARBA" id="ARBA00022729"/>
    </source>
</evidence>
<dbReference type="InterPro" id="IPR026112">
    <property type="entry name" value="AMN"/>
</dbReference>
<dbReference type="OrthoDB" id="10067964at2759"/>
<evidence type="ECO:0000256" key="12">
    <source>
        <dbReference type="SAM" id="SignalP"/>
    </source>
</evidence>
<keyword evidence="4" id="KW-1003">Cell membrane</keyword>